<dbReference type="InterPro" id="IPR025405">
    <property type="entry name" value="DUF4131"/>
</dbReference>
<dbReference type="InterPro" id="IPR004477">
    <property type="entry name" value="ComEC_N"/>
</dbReference>
<dbReference type="NCBIfam" id="TIGR00360">
    <property type="entry name" value="ComEC_N-term"/>
    <property type="match status" value="1"/>
</dbReference>
<dbReference type="PANTHER" id="PTHR30619:SF7">
    <property type="entry name" value="BETA-LACTAMASE DOMAIN PROTEIN"/>
    <property type="match status" value="1"/>
</dbReference>
<dbReference type="SMART" id="SM00849">
    <property type="entry name" value="Lactamase_B"/>
    <property type="match status" value="1"/>
</dbReference>
<feature type="transmembrane region" description="Helical" evidence="6">
    <location>
        <begin position="501"/>
        <end position="522"/>
    </location>
</feature>
<feature type="transmembrane region" description="Helical" evidence="6">
    <location>
        <begin position="438"/>
        <end position="457"/>
    </location>
</feature>
<feature type="transmembrane region" description="Helical" evidence="6">
    <location>
        <begin position="57"/>
        <end position="75"/>
    </location>
</feature>
<feature type="transmembrane region" description="Helical" evidence="6">
    <location>
        <begin position="33"/>
        <end position="51"/>
    </location>
</feature>
<evidence type="ECO:0000313" key="9">
    <source>
        <dbReference type="Proteomes" id="UP001239167"/>
    </source>
</evidence>
<dbReference type="EMBL" id="JAUSUE010000010">
    <property type="protein sequence ID" value="MDQ0203895.1"/>
    <property type="molecule type" value="Genomic_DNA"/>
</dbReference>
<dbReference type="Pfam" id="PF03772">
    <property type="entry name" value="Competence"/>
    <property type="match status" value="1"/>
</dbReference>
<feature type="transmembrane region" description="Helical" evidence="6">
    <location>
        <begin position="409"/>
        <end position="432"/>
    </location>
</feature>
<dbReference type="RefSeq" id="WP_307224042.1">
    <property type="nucleotide sequence ID" value="NZ_CP116940.1"/>
</dbReference>
<evidence type="ECO:0000256" key="3">
    <source>
        <dbReference type="ARBA" id="ARBA00022692"/>
    </source>
</evidence>
<evidence type="ECO:0000256" key="4">
    <source>
        <dbReference type="ARBA" id="ARBA00022989"/>
    </source>
</evidence>
<evidence type="ECO:0000256" key="5">
    <source>
        <dbReference type="ARBA" id="ARBA00023136"/>
    </source>
</evidence>
<feature type="transmembrane region" description="Helical" evidence="6">
    <location>
        <begin position="469"/>
        <end position="489"/>
    </location>
</feature>
<evidence type="ECO:0000256" key="1">
    <source>
        <dbReference type="ARBA" id="ARBA00004651"/>
    </source>
</evidence>
<gene>
    <name evidence="8" type="ORF">J2S01_001614</name>
</gene>
<evidence type="ECO:0000256" key="2">
    <source>
        <dbReference type="ARBA" id="ARBA00022475"/>
    </source>
</evidence>
<dbReference type="CDD" id="cd07731">
    <property type="entry name" value="ComA-like_MBL-fold"/>
    <property type="match status" value="1"/>
</dbReference>
<accession>A0ABT9Y8S5</accession>
<proteinExistence type="predicted"/>
<feature type="domain" description="Metallo-beta-lactamase" evidence="7">
    <location>
        <begin position="539"/>
        <end position="741"/>
    </location>
</feature>
<feature type="transmembrane region" description="Helical" evidence="6">
    <location>
        <begin position="6"/>
        <end position="24"/>
    </location>
</feature>
<organism evidence="8 9">
    <name type="scientific">Pectinatus haikarae</name>
    <dbReference type="NCBI Taxonomy" id="349096"/>
    <lineage>
        <taxon>Bacteria</taxon>
        <taxon>Bacillati</taxon>
        <taxon>Bacillota</taxon>
        <taxon>Negativicutes</taxon>
        <taxon>Selenomonadales</taxon>
        <taxon>Selenomonadaceae</taxon>
        <taxon>Pectinatus</taxon>
    </lineage>
</organism>
<keyword evidence="5 6" id="KW-0472">Membrane</keyword>
<keyword evidence="3 6" id="KW-0812">Transmembrane</keyword>
<comment type="caution">
    <text evidence="8">The sequence shown here is derived from an EMBL/GenBank/DDBJ whole genome shotgun (WGS) entry which is preliminary data.</text>
</comment>
<keyword evidence="2" id="KW-1003">Cell membrane</keyword>
<dbReference type="PANTHER" id="PTHR30619">
    <property type="entry name" value="DNA INTERNALIZATION/COMPETENCE PROTEIN COMEC/REC2"/>
    <property type="match status" value="1"/>
</dbReference>
<sequence>MRYGQHPLYMLNLLLLCLSAGILLDDALRFPPLPFIIAAVLLLPSILYAAFQKSKYTFLLLGLLFLSVGYCRYSFFTAVPPDNIIHSAGQTKSVTGILQDQPVILKNSDGLTHIRYELSALSAKGMPVSGGYYLYTRQKNPINAQAGDKITASGKIHKISSYKNPGRINNTLQANLNGIYAYVAAGKNPVSVEPQPDSMRLLKKIGQLRFSIKAAMEQVMPAADAAAVFAMLFGGYNGIDPDLLDAFTVTGIVHILSVSGSHITLLAGTIISIGRFFRLRRKYTVLLLMICIGSYAVFCGLVPPVIRAAAMGILSYMAFALGRESQSRYLLSLIGIFMLIISPGLLLNISFQLSFAATAGLLYTSSFFQKRLAFLPRFFAVSLSITLGAQFFCLPFLSWYFHSISLSSLIANIFAVPLVDMIIVAALSAVFLNLLLPFFASIIFVLCSLLLGLVHEITRLLAQLPGSMLYLPYLTISGSIFYYICWFIILNDRLYKLCREYFIRHHTVYTVFLCLFLTALLYSNFREHDLSVHFIDVGQGDAALIITPHGRAVMIDTGGIRDSDYDVGKNVDVPYLYHYGITRLDGIFLSHAHADHAGGLYGIAKQMPVSKIFIGHEKNSEYASVWHISPQSDIMNKTVVMNENQTFTLDGVKFIVLYAPPAANTDDTNETSVIIKVLYKNFNVLFTGDLPAQRETELLKKAGRDINCTVLKVAHHGSKTSSSEEFLAAARPRWAVISVGAENSYGHPDKNVLDRLSNVKASVFRTDQNGAVVFYTDGTKCTIKPYIE</sequence>
<dbReference type="InterPro" id="IPR052159">
    <property type="entry name" value="Competence_DNA_uptake"/>
</dbReference>
<dbReference type="InterPro" id="IPR036866">
    <property type="entry name" value="RibonucZ/Hydroxyglut_hydro"/>
</dbReference>
<evidence type="ECO:0000313" key="8">
    <source>
        <dbReference type="EMBL" id="MDQ0203895.1"/>
    </source>
</evidence>
<comment type="subcellular location">
    <subcellularLocation>
        <location evidence="1">Cell membrane</location>
        <topology evidence="1">Multi-pass membrane protein</topology>
    </subcellularLocation>
</comment>
<feature type="transmembrane region" description="Helical" evidence="6">
    <location>
        <begin position="374"/>
        <end position="397"/>
    </location>
</feature>
<evidence type="ECO:0000259" key="7">
    <source>
        <dbReference type="SMART" id="SM00849"/>
    </source>
</evidence>
<evidence type="ECO:0000256" key="6">
    <source>
        <dbReference type="SAM" id="Phobius"/>
    </source>
</evidence>
<keyword evidence="9" id="KW-1185">Reference proteome</keyword>
<dbReference type="InterPro" id="IPR004797">
    <property type="entry name" value="Competence_ComEC/Rec2"/>
</dbReference>
<name>A0ABT9Y8S5_9FIRM</name>
<dbReference type="Pfam" id="PF00753">
    <property type="entry name" value="Lactamase_B"/>
    <property type="match status" value="1"/>
</dbReference>
<dbReference type="NCBIfam" id="TIGR00361">
    <property type="entry name" value="ComEC_Rec2"/>
    <property type="match status" value="1"/>
</dbReference>
<dbReference type="Pfam" id="PF13567">
    <property type="entry name" value="DUF4131"/>
    <property type="match status" value="1"/>
</dbReference>
<keyword evidence="4 6" id="KW-1133">Transmembrane helix</keyword>
<dbReference type="SUPFAM" id="SSF56281">
    <property type="entry name" value="Metallo-hydrolase/oxidoreductase"/>
    <property type="match status" value="1"/>
</dbReference>
<protein>
    <submittedName>
        <fullName evidence="8">Competence protein ComEC</fullName>
    </submittedName>
</protein>
<dbReference type="Gene3D" id="3.60.15.10">
    <property type="entry name" value="Ribonuclease Z/Hydroxyacylglutathione hydrolase-like"/>
    <property type="match status" value="1"/>
</dbReference>
<dbReference type="InterPro" id="IPR035681">
    <property type="entry name" value="ComA-like_MBL"/>
</dbReference>
<dbReference type="InterPro" id="IPR001279">
    <property type="entry name" value="Metallo-B-lactamas"/>
</dbReference>
<feature type="transmembrane region" description="Helical" evidence="6">
    <location>
        <begin position="251"/>
        <end position="271"/>
    </location>
</feature>
<feature type="transmembrane region" description="Helical" evidence="6">
    <location>
        <begin position="329"/>
        <end position="354"/>
    </location>
</feature>
<feature type="transmembrane region" description="Helical" evidence="6">
    <location>
        <begin position="283"/>
        <end position="298"/>
    </location>
</feature>
<dbReference type="Proteomes" id="UP001239167">
    <property type="component" value="Unassembled WGS sequence"/>
</dbReference>
<reference evidence="8 9" key="1">
    <citation type="submission" date="2023-07" db="EMBL/GenBank/DDBJ databases">
        <title>Genomic Encyclopedia of Type Strains, Phase IV (KMG-IV): sequencing the most valuable type-strain genomes for metagenomic binning, comparative biology and taxonomic classification.</title>
        <authorList>
            <person name="Goeker M."/>
        </authorList>
    </citation>
    <scope>NUCLEOTIDE SEQUENCE [LARGE SCALE GENOMIC DNA]</scope>
    <source>
        <strain evidence="8 9">DSM 16980</strain>
    </source>
</reference>